<keyword evidence="4 5" id="KW-0472">Membrane</keyword>
<sequence length="205" mass="22204">MENAFLRRALFELSVSVEEIVYFIDRTLYIRLGTFILGGCISDGLRARMGMSGRLMAQSTFLLTGGALMLIFFKTPSLLGIKMAYCLVLVFLHTAQASSTFAIIPYVNDPTTGFTRGIVGAGGSLGSYCFAQAFRHWEFDNAGTLMGVLTLLSAGLSALIFIPGQSSLFCDGQNNVNATENGAVVLPNQNNIVEDTNEDYDETHA</sequence>
<proteinExistence type="predicted"/>
<dbReference type="Gene3D" id="1.20.1250.20">
    <property type="entry name" value="MFS general substrate transporter like domains"/>
    <property type="match status" value="1"/>
</dbReference>
<feature type="transmembrane region" description="Helical" evidence="5">
    <location>
        <begin position="143"/>
        <end position="162"/>
    </location>
</feature>
<feature type="transmembrane region" description="Helical" evidence="5">
    <location>
        <begin position="85"/>
        <end position="107"/>
    </location>
</feature>
<evidence type="ECO:0000256" key="3">
    <source>
        <dbReference type="ARBA" id="ARBA00022989"/>
    </source>
</evidence>
<gene>
    <name evidence="6" type="ORF">ACOF00016_LOCUS17669</name>
</gene>
<keyword evidence="2 5" id="KW-0812">Transmembrane</keyword>
<dbReference type="GO" id="GO:0016020">
    <property type="term" value="C:membrane"/>
    <property type="evidence" value="ECO:0007669"/>
    <property type="project" value="UniProtKB-SubCell"/>
</dbReference>
<feature type="transmembrane region" description="Helical" evidence="5">
    <location>
        <begin position="55"/>
        <end position="73"/>
    </location>
</feature>
<evidence type="ECO:0000256" key="5">
    <source>
        <dbReference type="SAM" id="Phobius"/>
    </source>
</evidence>
<name>A0A7S3LIT7_9STRA</name>
<dbReference type="EMBL" id="HBIM01023878">
    <property type="protein sequence ID" value="CAE0421020.1"/>
    <property type="molecule type" value="Transcribed_RNA"/>
</dbReference>
<dbReference type="GO" id="GO:0015112">
    <property type="term" value="F:nitrate transmembrane transporter activity"/>
    <property type="evidence" value="ECO:0007669"/>
    <property type="project" value="InterPro"/>
</dbReference>
<evidence type="ECO:0000256" key="1">
    <source>
        <dbReference type="ARBA" id="ARBA00004141"/>
    </source>
</evidence>
<dbReference type="InterPro" id="IPR044772">
    <property type="entry name" value="NO3_transporter"/>
</dbReference>
<evidence type="ECO:0008006" key="7">
    <source>
        <dbReference type="Google" id="ProtNLM"/>
    </source>
</evidence>
<evidence type="ECO:0000256" key="2">
    <source>
        <dbReference type="ARBA" id="ARBA00022692"/>
    </source>
</evidence>
<reference evidence="6" key="1">
    <citation type="submission" date="2021-01" db="EMBL/GenBank/DDBJ databases">
        <authorList>
            <person name="Corre E."/>
            <person name="Pelletier E."/>
            <person name="Niang G."/>
            <person name="Scheremetjew M."/>
            <person name="Finn R."/>
            <person name="Kale V."/>
            <person name="Holt S."/>
            <person name="Cochrane G."/>
            <person name="Meng A."/>
            <person name="Brown T."/>
            <person name="Cohen L."/>
        </authorList>
    </citation>
    <scope>NUCLEOTIDE SEQUENCE</scope>
    <source>
        <strain evidence="6">CCMP127</strain>
    </source>
</reference>
<dbReference type="InterPro" id="IPR036259">
    <property type="entry name" value="MFS_trans_sf"/>
</dbReference>
<protein>
    <recommendedName>
        <fullName evidence="7">Major facilitator superfamily (MFS) profile domain-containing protein</fullName>
    </recommendedName>
</protein>
<comment type="subcellular location">
    <subcellularLocation>
        <location evidence="1">Membrane</location>
        <topology evidence="1">Multi-pass membrane protein</topology>
    </subcellularLocation>
</comment>
<dbReference type="PANTHER" id="PTHR23515">
    <property type="entry name" value="HIGH-AFFINITY NITRATE TRANSPORTER 2.3"/>
    <property type="match status" value="1"/>
</dbReference>
<organism evidence="6">
    <name type="scientific">Amphora coffeiformis</name>
    <dbReference type="NCBI Taxonomy" id="265554"/>
    <lineage>
        <taxon>Eukaryota</taxon>
        <taxon>Sar</taxon>
        <taxon>Stramenopiles</taxon>
        <taxon>Ochrophyta</taxon>
        <taxon>Bacillariophyta</taxon>
        <taxon>Bacillariophyceae</taxon>
        <taxon>Bacillariophycidae</taxon>
        <taxon>Thalassiophysales</taxon>
        <taxon>Catenulaceae</taxon>
        <taxon>Amphora</taxon>
    </lineage>
</organism>
<keyword evidence="3 5" id="KW-1133">Transmembrane helix</keyword>
<evidence type="ECO:0000256" key="4">
    <source>
        <dbReference type="ARBA" id="ARBA00023136"/>
    </source>
</evidence>
<accession>A0A7S3LIT7</accession>
<dbReference type="AlphaFoldDB" id="A0A7S3LIT7"/>
<evidence type="ECO:0000313" key="6">
    <source>
        <dbReference type="EMBL" id="CAE0421020.1"/>
    </source>
</evidence>